<organism evidence="5 6">
    <name type="scientific">Prauserella flavalba</name>
    <dbReference type="NCBI Taxonomy" id="1477506"/>
    <lineage>
        <taxon>Bacteria</taxon>
        <taxon>Bacillati</taxon>
        <taxon>Actinomycetota</taxon>
        <taxon>Actinomycetes</taxon>
        <taxon>Pseudonocardiales</taxon>
        <taxon>Pseudonocardiaceae</taxon>
        <taxon>Prauserella</taxon>
    </lineage>
</organism>
<keyword evidence="2 5" id="KW-0808">Transferase</keyword>
<dbReference type="InterPro" id="IPR008278">
    <property type="entry name" value="4-PPantetheinyl_Trfase_dom"/>
</dbReference>
<feature type="domain" description="4'-phosphopantetheinyl transferase" evidence="3">
    <location>
        <begin position="107"/>
        <end position="179"/>
    </location>
</feature>
<dbReference type="PANTHER" id="PTHR12215">
    <property type="entry name" value="PHOSPHOPANTETHEINE TRANSFERASE"/>
    <property type="match status" value="1"/>
</dbReference>
<dbReference type="GO" id="GO:0005829">
    <property type="term" value="C:cytosol"/>
    <property type="evidence" value="ECO:0007669"/>
    <property type="project" value="TreeGrafter"/>
</dbReference>
<reference evidence="5 6" key="1">
    <citation type="submission" date="2016-07" db="EMBL/GenBank/DDBJ databases">
        <title>Draft genome sequence of Prauserella sp. YIM 121212, isolated from alkaline soil.</title>
        <authorList>
            <person name="Ruckert C."/>
            <person name="Albersmeier A."/>
            <person name="Jiang C.-L."/>
            <person name="Jiang Y."/>
            <person name="Kalinowski J."/>
            <person name="Schneider O."/>
            <person name="Winkler A."/>
            <person name="Zotchev S.B."/>
        </authorList>
    </citation>
    <scope>NUCLEOTIDE SEQUENCE [LARGE SCALE GENOMIC DNA]</scope>
    <source>
        <strain evidence="5 6">YIM 121212</strain>
    </source>
</reference>
<protein>
    <submittedName>
        <fullName evidence="5">4'-phosphopantetheinyl transferase</fullName>
    </submittedName>
</protein>
<feature type="domain" description="4'-phosphopantetheinyl transferase N-terminal" evidence="4">
    <location>
        <begin position="13"/>
        <end position="101"/>
    </location>
</feature>
<dbReference type="GO" id="GO:0019878">
    <property type="term" value="P:lysine biosynthetic process via aminoadipic acid"/>
    <property type="evidence" value="ECO:0007669"/>
    <property type="project" value="TreeGrafter"/>
</dbReference>
<evidence type="ECO:0000313" key="6">
    <source>
        <dbReference type="Proteomes" id="UP000247892"/>
    </source>
</evidence>
<sequence>MIDCAVWWAAPLAESGEHLALLAPAERERHAAYRRDEDKRRFLTGRVLAKTVAAEHLGIAPAEVEFDATCDDCGRQHGPPRVPGAKLALSISHSGERIGVALTGGAAVGLDVETATRKADDALLGYALNDTERAALEGLSEQERADAFFRYWTRKEAVMKATGRGLRIPLTSLTMAPPGEPARLTGSADPALSPAHTRMADLDPGDGYRAAVAVLTELTGEEMDVTQRWWSPGR</sequence>
<gene>
    <name evidence="5" type="ORF">BA062_34255</name>
</gene>
<dbReference type="InterPro" id="IPR050559">
    <property type="entry name" value="P-Pant_transferase_sf"/>
</dbReference>
<dbReference type="PANTHER" id="PTHR12215:SF10">
    <property type="entry name" value="L-AMINOADIPATE-SEMIALDEHYDE DEHYDROGENASE-PHOSPHOPANTETHEINYL TRANSFERASE"/>
    <property type="match status" value="1"/>
</dbReference>
<evidence type="ECO:0000259" key="4">
    <source>
        <dbReference type="Pfam" id="PF22624"/>
    </source>
</evidence>
<dbReference type="Pfam" id="PF22624">
    <property type="entry name" value="AASDHPPT_N"/>
    <property type="match status" value="1"/>
</dbReference>
<dbReference type="RefSeq" id="WP_110343392.1">
    <property type="nucleotide sequence ID" value="NZ_MASU01000018.1"/>
</dbReference>
<evidence type="ECO:0000256" key="1">
    <source>
        <dbReference type="ARBA" id="ARBA00010990"/>
    </source>
</evidence>
<name>A0A318LB60_9PSEU</name>
<dbReference type="InterPro" id="IPR055066">
    <property type="entry name" value="AASDHPPT_N"/>
</dbReference>
<comment type="similarity">
    <text evidence="1">Belongs to the P-Pant transferase superfamily. Gsp/Sfp/HetI/AcpT family.</text>
</comment>
<comment type="caution">
    <text evidence="5">The sequence shown here is derived from an EMBL/GenBank/DDBJ whole genome shotgun (WGS) entry which is preliminary data.</text>
</comment>
<dbReference type="InterPro" id="IPR037143">
    <property type="entry name" value="4-PPantetheinyl_Trfase_dom_sf"/>
</dbReference>
<proteinExistence type="inferred from homology"/>
<dbReference type="Proteomes" id="UP000247892">
    <property type="component" value="Unassembled WGS sequence"/>
</dbReference>
<dbReference type="Gene3D" id="3.90.470.20">
    <property type="entry name" value="4'-phosphopantetheinyl transferase domain"/>
    <property type="match status" value="2"/>
</dbReference>
<dbReference type="GO" id="GO:0000287">
    <property type="term" value="F:magnesium ion binding"/>
    <property type="evidence" value="ECO:0007669"/>
    <property type="project" value="InterPro"/>
</dbReference>
<dbReference type="AlphaFoldDB" id="A0A318LB60"/>
<evidence type="ECO:0000313" key="5">
    <source>
        <dbReference type="EMBL" id="PXY20050.1"/>
    </source>
</evidence>
<evidence type="ECO:0000256" key="2">
    <source>
        <dbReference type="ARBA" id="ARBA00022679"/>
    </source>
</evidence>
<dbReference type="SUPFAM" id="SSF56214">
    <property type="entry name" value="4'-phosphopantetheinyl transferase"/>
    <property type="match status" value="2"/>
</dbReference>
<dbReference type="GO" id="GO:0008897">
    <property type="term" value="F:holo-[acyl-carrier-protein] synthase activity"/>
    <property type="evidence" value="ECO:0007669"/>
    <property type="project" value="InterPro"/>
</dbReference>
<keyword evidence="6" id="KW-1185">Reference proteome</keyword>
<accession>A0A318LB60</accession>
<dbReference type="OrthoDB" id="190168at2"/>
<dbReference type="EMBL" id="MASU01000018">
    <property type="protein sequence ID" value="PXY20050.1"/>
    <property type="molecule type" value="Genomic_DNA"/>
</dbReference>
<evidence type="ECO:0000259" key="3">
    <source>
        <dbReference type="Pfam" id="PF01648"/>
    </source>
</evidence>
<dbReference type="Pfam" id="PF01648">
    <property type="entry name" value="ACPS"/>
    <property type="match status" value="1"/>
</dbReference>